<reference evidence="3" key="1">
    <citation type="submission" date="2019-08" db="EMBL/GenBank/DDBJ databases">
        <title>Complete Genome Sequence of the Polysaccharide-Degrading Rumen Bacterium Pseudobutyrivibrio xylanivorans MA3014.</title>
        <authorList>
            <person name="Palevich N."/>
            <person name="Maclean P.H."/>
            <person name="Kelly W.J."/>
            <person name="Leahy S.C."/>
            <person name="Rakonjac J."/>
            <person name="Attwood G.T."/>
        </authorList>
    </citation>
    <scope>NUCLEOTIDE SEQUENCE [LARGE SCALE GENOMIC DNA]</scope>
    <source>
        <strain evidence="3">MA3014</strain>
    </source>
</reference>
<evidence type="ECO:0000313" key="2">
    <source>
        <dbReference type="EMBL" id="QFJ55628.1"/>
    </source>
</evidence>
<name>A0A5P6VTK0_PSEXY</name>
<proteinExistence type="predicted"/>
<dbReference type="Pfam" id="PF10105">
    <property type="entry name" value="DUF2344"/>
    <property type="match status" value="1"/>
</dbReference>
<accession>A0A5P6VTK0</accession>
<dbReference type="AlphaFoldDB" id="A0A5P6VTK0"/>
<sequence length="238" mass="26875">MRVRVKFEKTGIMRYVGHLDLMRFFQKAVKRSELPIRYSEGFNPHQIMSFASPLGVGLTSVGEYMDIDLKSEVASVDGLSRLNENMVEGLAITSFKYLPDDAEKCMSAVTAASYVVTYKDTNDDACYIDNIADLKVKFFDEAHEINIVKKTKKGERELDLKPLIYRFNLEIVDGVPIYDLLLSSGSTDNIKPELVIKAFHEFIGLPEFDDLSLDIQRIDMFTGEPDSLISLGDIGDEH</sequence>
<organism evidence="2 3">
    <name type="scientific">Pseudobutyrivibrio xylanivorans</name>
    <dbReference type="NCBI Taxonomy" id="185007"/>
    <lineage>
        <taxon>Bacteria</taxon>
        <taxon>Bacillati</taxon>
        <taxon>Bacillota</taxon>
        <taxon>Clostridia</taxon>
        <taxon>Lachnospirales</taxon>
        <taxon>Lachnospiraceae</taxon>
        <taxon>Pseudobutyrivibrio</taxon>
    </lineage>
</organism>
<dbReference type="EMBL" id="CP043028">
    <property type="protein sequence ID" value="QFJ55628.1"/>
    <property type="molecule type" value="Genomic_DNA"/>
</dbReference>
<dbReference type="Proteomes" id="UP000327030">
    <property type="component" value="Chromosome 1"/>
</dbReference>
<evidence type="ECO:0000313" key="3">
    <source>
        <dbReference type="Proteomes" id="UP000327030"/>
    </source>
</evidence>
<dbReference type="OrthoDB" id="9780488at2"/>
<gene>
    <name evidence="2" type="ORF">FXF36_12460</name>
</gene>
<dbReference type="NCBIfam" id="TIGR03936">
    <property type="entry name" value="sam_1_link_chp"/>
    <property type="match status" value="1"/>
</dbReference>
<dbReference type="RefSeq" id="WP_151624575.1">
    <property type="nucleotide sequence ID" value="NZ_CP043028.1"/>
</dbReference>
<feature type="domain" description="DUF2344" evidence="1">
    <location>
        <begin position="2"/>
        <end position="192"/>
    </location>
</feature>
<dbReference type="KEGG" id="pxv:FXF36_12460"/>
<dbReference type="InterPro" id="IPR018768">
    <property type="entry name" value="DUF2344"/>
</dbReference>
<evidence type="ECO:0000259" key="1">
    <source>
        <dbReference type="Pfam" id="PF10105"/>
    </source>
</evidence>
<protein>
    <submittedName>
        <fullName evidence="2">DUF2344 domain-containing protein</fullName>
    </submittedName>
</protein>